<reference evidence="5 6" key="1">
    <citation type="submission" date="2018-05" db="EMBL/GenBank/DDBJ databases">
        <title>The Hungate 1000. A catalogue of reference genomes from the rumen microbiome.</title>
        <authorList>
            <person name="Kelly W."/>
        </authorList>
    </citation>
    <scope>NUCLEOTIDE SEQUENCE [LARGE SCALE GENOMIC DNA]</scope>
    <source>
        <strain evidence="5 6">NLAE-zl-C242</strain>
    </source>
</reference>
<dbReference type="Gene3D" id="3.40.1080.10">
    <property type="entry name" value="Glutaconate Coenzyme A-transferase"/>
    <property type="match status" value="2"/>
</dbReference>
<evidence type="ECO:0000256" key="1">
    <source>
        <dbReference type="ARBA" id="ARBA00007154"/>
    </source>
</evidence>
<gene>
    <name evidence="5" type="ORF">A8806_11245</name>
</gene>
<dbReference type="PROSITE" id="PS51257">
    <property type="entry name" value="PROKAR_LIPOPROTEIN"/>
    <property type="match status" value="1"/>
</dbReference>
<evidence type="ECO:0000256" key="4">
    <source>
        <dbReference type="PIRSR" id="PIRSR000858-1"/>
    </source>
</evidence>
<dbReference type="PANTHER" id="PTHR43293:SF1">
    <property type="entry name" value="ACETATE COA-TRANSFERASE YDIF"/>
    <property type="match status" value="1"/>
</dbReference>
<organism evidence="5 6">
    <name type="scientific">Faecalicatena orotica</name>
    <dbReference type="NCBI Taxonomy" id="1544"/>
    <lineage>
        <taxon>Bacteria</taxon>
        <taxon>Bacillati</taxon>
        <taxon>Bacillota</taxon>
        <taxon>Clostridia</taxon>
        <taxon>Lachnospirales</taxon>
        <taxon>Lachnospiraceae</taxon>
        <taxon>Faecalicatena</taxon>
    </lineage>
</organism>
<protein>
    <submittedName>
        <fullName evidence="5">Propionate CoA-transferase</fullName>
    </submittedName>
</protein>
<dbReference type="PANTHER" id="PTHR43293">
    <property type="entry name" value="ACETATE COA-TRANSFERASE YDIF"/>
    <property type="match status" value="1"/>
</dbReference>
<dbReference type="InterPro" id="IPR014388">
    <property type="entry name" value="3-oxoacid_CoA-transferase"/>
</dbReference>
<sequence>MKKPKVITAGEAVGWIRNGSTLCTIGMSLVSSCETILKEIERQFLETGEPRELTYLHSCGQADRRGGFVHLAHENLLKRVIGGHWGLGPQMMDLIAGNKVEAYCLPQGQMANMYHSMALREPGKISKIGLGTFIDPRIEGGKMNERTKPLEDIVEVIEIDGEEYLRYKEIPIDTLLIRGTYADENGNISTEEEAMVLEVLPAVMAAKRFGGKVICQVKRILKAGSMDPKRVVVPGVFVDGIVVCDDVYENHRQTSSWYYDPSYSGQAKVSESASEPVPLSVRKIIGRRAVMLLSKDSIINVGTGIPNDVIGGILEEEDLLDDITITVESGIYGGVPAGGIDFGISRNPQALIPHDRQFEFYNGAGIDFTFMGAGEMDKNGNVNATRMGNKAPGAGGFIDITTLAKTVVFCSTFTGKGLDVSYDSEGIRIRKEGEIKKLVNNVQQISYNGKLAARNGQNMYYVTERAVFRLTEDGPMLIEIAEGIDLQTDVLDQMEFIPLISTNLKFTDKAVYQEQPVGIKERMVGA</sequence>
<dbReference type="InterPro" id="IPR004165">
    <property type="entry name" value="CoA_trans_fam_I"/>
</dbReference>
<comment type="similarity">
    <text evidence="1 3">Belongs to the 3-oxoacid CoA-transferase family.</text>
</comment>
<comment type="caution">
    <text evidence="5">The sequence shown here is derived from an EMBL/GenBank/DDBJ whole genome shotgun (WGS) entry which is preliminary data.</text>
</comment>
<dbReference type="AlphaFoldDB" id="A0A2Y9BN38"/>
<keyword evidence="2 3" id="KW-0808">Transferase</keyword>
<dbReference type="InterPro" id="IPR037171">
    <property type="entry name" value="NagB/RpiA_transferase-like"/>
</dbReference>
<feature type="active site" description="5-glutamyl coenzyme A thioester intermediate" evidence="4">
    <location>
        <position position="328"/>
    </location>
</feature>
<proteinExistence type="inferred from homology"/>
<dbReference type="EMBL" id="QGDL01000012">
    <property type="protein sequence ID" value="PWJ23800.1"/>
    <property type="molecule type" value="Genomic_DNA"/>
</dbReference>
<dbReference type="SMART" id="SM00882">
    <property type="entry name" value="CoA_trans"/>
    <property type="match status" value="1"/>
</dbReference>
<evidence type="ECO:0000256" key="3">
    <source>
        <dbReference type="PIRNR" id="PIRNR000858"/>
    </source>
</evidence>
<dbReference type="GO" id="GO:0046952">
    <property type="term" value="P:ketone body catabolic process"/>
    <property type="evidence" value="ECO:0007669"/>
    <property type="project" value="InterPro"/>
</dbReference>
<dbReference type="RefSeq" id="WP_109732637.1">
    <property type="nucleotide sequence ID" value="NZ_BAAACK010000025.1"/>
</dbReference>
<dbReference type="SUPFAM" id="SSF100950">
    <property type="entry name" value="NagB/RpiA/CoA transferase-like"/>
    <property type="match status" value="2"/>
</dbReference>
<dbReference type="GO" id="GO:0008410">
    <property type="term" value="F:CoA-transferase activity"/>
    <property type="evidence" value="ECO:0007669"/>
    <property type="project" value="InterPro"/>
</dbReference>
<evidence type="ECO:0000256" key="2">
    <source>
        <dbReference type="ARBA" id="ARBA00022679"/>
    </source>
</evidence>
<accession>A0A2Y9BN38</accession>
<dbReference type="Pfam" id="PF01144">
    <property type="entry name" value="CoA_trans"/>
    <property type="match status" value="1"/>
</dbReference>
<name>A0A2Y9BN38_9FIRM</name>
<keyword evidence="6" id="KW-1185">Reference proteome</keyword>
<dbReference type="PIRSF" id="PIRSF000858">
    <property type="entry name" value="SCOT-t"/>
    <property type="match status" value="1"/>
</dbReference>
<evidence type="ECO:0000313" key="6">
    <source>
        <dbReference type="Proteomes" id="UP000245845"/>
    </source>
</evidence>
<evidence type="ECO:0000313" key="5">
    <source>
        <dbReference type="EMBL" id="PWJ23800.1"/>
    </source>
</evidence>
<dbReference type="Proteomes" id="UP000245845">
    <property type="component" value="Unassembled WGS sequence"/>
</dbReference>
<dbReference type="OrthoDB" id="9805230at2"/>